<accession>A0A9D1ENB7</accession>
<dbReference type="InterPro" id="IPR003838">
    <property type="entry name" value="ABC3_permease_C"/>
</dbReference>
<dbReference type="CDD" id="cd03255">
    <property type="entry name" value="ABC_MJ0796_LolCDE_FtsE"/>
    <property type="match status" value="1"/>
</dbReference>
<dbReference type="PANTHER" id="PTHR42798:SF6">
    <property type="entry name" value="CELL DIVISION ATP-BINDING PROTEIN FTSE"/>
    <property type="match status" value="1"/>
</dbReference>
<reference evidence="12" key="1">
    <citation type="submission" date="2020-10" db="EMBL/GenBank/DDBJ databases">
        <authorList>
            <person name="Gilroy R."/>
        </authorList>
    </citation>
    <scope>NUCLEOTIDE SEQUENCE</scope>
    <source>
        <strain evidence="12">CHK157-1446</strain>
    </source>
</reference>
<dbReference type="AlphaFoldDB" id="A0A9D1ENB7"/>
<evidence type="ECO:0000256" key="9">
    <source>
        <dbReference type="ARBA" id="ARBA00038388"/>
    </source>
</evidence>
<keyword evidence="5" id="KW-0547">Nucleotide-binding</keyword>
<dbReference type="InterPro" id="IPR003593">
    <property type="entry name" value="AAA+_ATPase"/>
</dbReference>
<evidence type="ECO:0000256" key="2">
    <source>
        <dbReference type="ARBA" id="ARBA00022448"/>
    </source>
</evidence>
<dbReference type="InterPro" id="IPR027417">
    <property type="entry name" value="P-loop_NTPase"/>
</dbReference>
<dbReference type="GO" id="GO:0005886">
    <property type="term" value="C:plasma membrane"/>
    <property type="evidence" value="ECO:0007669"/>
    <property type="project" value="UniProtKB-SubCell"/>
</dbReference>
<gene>
    <name evidence="12" type="ORF">IAD01_01680</name>
</gene>
<evidence type="ECO:0000256" key="5">
    <source>
        <dbReference type="ARBA" id="ARBA00022741"/>
    </source>
</evidence>
<evidence type="ECO:0000256" key="7">
    <source>
        <dbReference type="ARBA" id="ARBA00022989"/>
    </source>
</evidence>
<sequence>MLKLTDIVKDYEVGNDVVHALKGISIEFRKNEFVAILGPSGCGKTTLLNIIGGLDKYTSGDLSINGKSTKQFNDADWDSYRNHSVGFVFQSYNLIPHQTVLANVELALTLSGVGKAERRKRAIDALNKVGLGDQLNKKPNQMSGGQMQRVAIARALVNDPEILMADEPTGALDSATSVQIMDLLKEVAKDRLVIMVTHNPELAEKYATRIVRCLDGEVISDSDPYVYNAEEEKNAEKKILGRKKTSMSFFTALSLSLNNLMTKKGRTILTSFAGSIGIIGIALILSVSTGVQTYINRVQEDTLSSYPITINAQEVDLTSMLTSLMSANQENQSETHELDAVYENRIMSDLMDALSRTETRENNLEKFKEFLENSDEIKEYASSIGYVYDTDMNVYVTDADGNIVKSDVLDLISRLYSELGVTASSSTLSSYMQMDAWQELLSGMDGELINPLMKEQYEVVSGRWPENYDEVVVAVDENNEISDVMLYALGLKTMDQILDDMDAAASGEGDIIEEQSWSYDDILGLDFRIILNCDKYQKSGDGYIDATTTEAGLKYLYESDNSIKVKVVGIIRKSDNAVSSFLNGAVGYTSALTDYILDRVSSSELIAMQKENPDVDVLTGLKFPVEGEEPSEDEIKAAVDEWSASLSEQEKAVAYTQILSVPSDEYLSAGIEQFRQNLTPESEDEMLLQAIMSQTQMDEQTIRSYIEQMDEEEKEGYMTQIISAAVAQQYAAQAQEQLGAYTTEQLAAMYDATPLTTEQYSYVYENLLPATVSDSTYEQNLKLLGDVDKGSPSSIYIYASTFEDKDNISDLITTYNESAADEDQISYTDYVKLLMSSITTIINAISYVLIAFVAISLVVSSIMIGIITYISVLERTKEIGILRAVGASKRDISRVFNAETMIEGFVSGALGIIITLLLLIPINIILHSLTGIQILSAILPVGGAIILVAISIILTLIAGLIPSGIAAKKDPVEALRTE</sequence>
<dbReference type="EMBL" id="DVIR01000012">
    <property type="protein sequence ID" value="HIS24097.1"/>
    <property type="molecule type" value="Genomic_DNA"/>
</dbReference>
<keyword evidence="2" id="KW-0813">Transport</keyword>
<evidence type="ECO:0000313" key="13">
    <source>
        <dbReference type="Proteomes" id="UP000823982"/>
    </source>
</evidence>
<name>A0A9D1ENB7_9FIRM</name>
<keyword evidence="6 12" id="KW-0067">ATP-binding</keyword>
<dbReference type="SMART" id="SM00382">
    <property type="entry name" value="AAA"/>
    <property type="match status" value="1"/>
</dbReference>
<keyword evidence="3" id="KW-1003">Cell membrane</keyword>
<keyword evidence="8 10" id="KW-0472">Membrane</keyword>
<dbReference type="GO" id="GO:0098796">
    <property type="term" value="C:membrane protein complex"/>
    <property type="evidence" value="ECO:0007669"/>
    <property type="project" value="UniProtKB-ARBA"/>
</dbReference>
<dbReference type="PROSITE" id="PS50893">
    <property type="entry name" value="ABC_TRANSPORTER_2"/>
    <property type="match status" value="1"/>
</dbReference>
<dbReference type="InterPro" id="IPR017911">
    <property type="entry name" value="MacB-like_ATP-bd"/>
</dbReference>
<feature type="transmembrane region" description="Helical" evidence="10">
    <location>
        <begin position="904"/>
        <end position="926"/>
    </location>
</feature>
<dbReference type="FunFam" id="3.40.50.300:FF:000032">
    <property type="entry name" value="Export ABC transporter ATP-binding protein"/>
    <property type="match status" value="1"/>
</dbReference>
<keyword evidence="7 10" id="KW-1133">Transmembrane helix</keyword>
<feature type="domain" description="ABC transporter" evidence="11">
    <location>
        <begin position="2"/>
        <end position="240"/>
    </location>
</feature>
<dbReference type="GO" id="GO:0022857">
    <property type="term" value="F:transmembrane transporter activity"/>
    <property type="evidence" value="ECO:0007669"/>
    <property type="project" value="UniProtKB-ARBA"/>
</dbReference>
<feature type="transmembrane region" description="Helical" evidence="10">
    <location>
        <begin position="932"/>
        <end position="961"/>
    </location>
</feature>
<reference evidence="12" key="2">
    <citation type="journal article" date="2021" name="PeerJ">
        <title>Extensive microbial diversity within the chicken gut microbiome revealed by metagenomics and culture.</title>
        <authorList>
            <person name="Gilroy R."/>
            <person name="Ravi A."/>
            <person name="Getino M."/>
            <person name="Pursley I."/>
            <person name="Horton D.L."/>
            <person name="Alikhan N.F."/>
            <person name="Baker D."/>
            <person name="Gharbi K."/>
            <person name="Hall N."/>
            <person name="Watson M."/>
            <person name="Adriaenssens E.M."/>
            <person name="Foster-Nyarko E."/>
            <person name="Jarju S."/>
            <person name="Secka A."/>
            <person name="Antonio M."/>
            <person name="Oren A."/>
            <person name="Chaudhuri R.R."/>
            <person name="La Ragione R."/>
            <person name="Hildebrand F."/>
            <person name="Pallen M.J."/>
        </authorList>
    </citation>
    <scope>NUCLEOTIDE SEQUENCE</scope>
    <source>
        <strain evidence="12">CHK157-1446</strain>
    </source>
</reference>
<dbReference type="Gene3D" id="3.40.50.300">
    <property type="entry name" value="P-loop containing nucleotide triphosphate hydrolases"/>
    <property type="match status" value="1"/>
</dbReference>
<evidence type="ECO:0000256" key="10">
    <source>
        <dbReference type="SAM" id="Phobius"/>
    </source>
</evidence>
<dbReference type="PANTHER" id="PTHR42798">
    <property type="entry name" value="LIPOPROTEIN-RELEASING SYSTEM ATP-BINDING PROTEIN LOLD"/>
    <property type="match status" value="1"/>
</dbReference>
<dbReference type="PROSITE" id="PS00211">
    <property type="entry name" value="ABC_TRANSPORTER_1"/>
    <property type="match status" value="1"/>
</dbReference>
<evidence type="ECO:0000259" key="11">
    <source>
        <dbReference type="PROSITE" id="PS50893"/>
    </source>
</evidence>
<dbReference type="GO" id="GO:0005524">
    <property type="term" value="F:ATP binding"/>
    <property type="evidence" value="ECO:0007669"/>
    <property type="project" value="UniProtKB-KW"/>
</dbReference>
<comment type="subcellular location">
    <subcellularLocation>
        <location evidence="1">Cell inner membrane</location>
        <topology evidence="1">Multi-pass membrane protein</topology>
    </subcellularLocation>
</comment>
<evidence type="ECO:0000256" key="8">
    <source>
        <dbReference type="ARBA" id="ARBA00023136"/>
    </source>
</evidence>
<evidence type="ECO:0000256" key="1">
    <source>
        <dbReference type="ARBA" id="ARBA00004429"/>
    </source>
</evidence>
<evidence type="ECO:0000256" key="3">
    <source>
        <dbReference type="ARBA" id="ARBA00022475"/>
    </source>
</evidence>
<dbReference type="GO" id="GO:0016887">
    <property type="term" value="F:ATP hydrolysis activity"/>
    <property type="evidence" value="ECO:0007669"/>
    <property type="project" value="InterPro"/>
</dbReference>
<keyword evidence="4 10" id="KW-0812">Transmembrane</keyword>
<comment type="similarity">
    <text evidence="9">Belongs to the ABC transporter superfamily. Macrolide exporter (TC 3.A.1.122) family.</text>
</comment>
<evidence type="ECO:0000256" key="4">
    <source>
        <dbReference type="ARBA" id="ARBA00022692"/>
    </source>
</evidence>
<dbReference type="Pfam" id="PF00005">
    <property type="entry name" value="ABC_tran"/>
    <property type="match status" value="1"/>
</dbReference>
<dbReference type="Proteomes" id="UP000823982">
    <property type="component" value="Unassembled WGS sequence"/>
</dbReference>
<dbReference type="SUPFAM" id="SSF52540">
    <property type="entry name" value="P-loop containing nucleoside triphosphate hydrolases"/>
    <property type="match status" value="1"/>
</dbReference>
<feature type="transmembrane region" description="Helical" evidence="10">
    <location>
        <begin position="844"/>
        <end position="873"/>
    </location>
</feature>
<proteinExistence type="inferred from homology"/>
<evidence type="ECO:0000313" key="12">
    <source>
        <dbReference type="EMBL" id="HIS24097.1"/>
    </source>
</evidence>
<dbReference type="Pfam" id="PF02687">
    <property type="entry name" value="FtsX"/>
    <property type="match status" value="1"/>
</dbReference>
<evidence type="ECO:0000256" key="6">
    <source>
        <dbReference type="ARBA" id="ARBA00022840"/>
    </source>
</evidence>
<dbReference type="InterPro" id="IPR017871">
    <property type="entry name" value="ABC_transporter-like_CS"/>
</dbReference>
<organism evidence="12 13">
    <name type="scientific">Candidatus Faeciplasma gallinarum</name>
    <dbReference type="NCBI Taxonomy" id="2840799"/>
    <lineage>
        <taxon>Bacteria</taxon>
        <taxon>Bacillati</taxon>
        <taxon>Bacillota</taxon>
        <taxon>Clostridia</taxon>
        <taxon>Eubacteriales</taxon>
        <taxon>Oscillospiraceae</taxon>
        <taxon>Oscillospiraceae incertae sedis</taxon>
        <taxon>Candidatus Faeciplasma</taxon>
    </lineage>
</organism>
<dbReference type="InterPro" id="IPR003439">
    <property type="entry name" value="ABC_transporter-like_ATP-bd"/>
</dbReference>
<feature type="transmembrane region" description="Helical" evidence="10">
    <location>
        <begin position="268"/>
        <end position="287"/>
    </location>
</feature>
<protein>
    <submittedName>
        <fullName evidence="12">ABC transporter ATP-binding protein/permease</fullName>
    </submittedName>
</protein>
<comment type="caution">
    <text evidence="12">The sequence shown here is derived from an EMBL/GenBank/DDBJ whole genome shotgun (WGS) entry which is preliminary data.</text>
</comment>